<dbReference type="Gene3D" id="3.40.109.10">
    <property type="entry name" value="NADH Oxidase"/>
    <property type="match status" value="1"/>
</dbReference>
<dbReference type="Gene3D" id="3.40.50.720">
    <property type="entry name" value="NAD(P)-binding Rossmann-like Domain"/>
    <property type="match status" value="1"/>
</dbReference>
<reference evidence="1 2" key="1">
    <citation type="submission" date="2019-07" db="EMBL/GenBank/DDBJ databases">
        <title>Analysis of the biochemical properties, biological activity and biotechnological potential of siderophores and biosurfactants produced by Antarctic psychrotolerant bacteria.</title>
        <authorList>
            <person name="Styczynski M."/>
            <person name="Krucon T."/>
            <person name="Decewicz P."/>
            <person name="Dziewit L."/>
        </authorList>
    </citation>
    <scope>NUCLEOTIDE SEQUENCE [LARGE SCALE GENOMIC DNA]</scope>
    <source>
        <strain evidence="1 2">ANT_H27</strain>
    </source>
</reference>
<dbReference type="PANTHER" id="PTHR43745:SF2">
    <property type="entry name" value="NITROREDUCTASE MJ1384-RELATED"/>
    <property type="match status" value="1"/>
</dbReference>
<proteinExistence type="predicted"/>
<dbReference type="OrthoDB" id="7783880at2"/>
<gene>
    <name evidence="1" type="ORF">FQ154_16320</name>
</gene>
<dbReference type="Proteomes" id="UP000323856">
    <property type="component" value="Unassembled WGS sequence"/>
</dbReference>
<dbReference type="AlphaFoldDB" id="A0A5B0E8M5"/>
<comment type="caution">
    <text evidence="1">The sequence shown here is derived from an EMBL/GenBank/DDBJ whole genome shotgun (WGS) entry which is preliminary data.</text>
</comment>
<protein>
    <recommendedName>
        <fullName evidence="3">SagB/ThcOx family dehydrogenase</fullName>
    </recommendedName>
</protein>
<evidence type="ECO:0000313" key="2">
    <source>
        <dbReference type="Proteomes" id="UP000323856"/>
    </source>
</evidence>
<accession>A0A5B0E8M5</accession>
<evidence type="ECO:0008006" key="3">
    <source>
        <dbReference type="Google" id="ProtNLM"/>
    </source>
</evidence>
<dbReference type="EMBL" id="VOBL01000020">
    <property type="protein sequence ID" value="KAA0974201.1"/>
    <property type="molecule type" value="Genomic_DNA"/>
</dbReference>
<organism evidence="1 2">
    <name type="scientific">Paeniglutamicibacter gangotriensis</name>
    <dbReference type="NCBI Taxonomy" id="254787"/>
    <lineage>
        <taxon>Bacteria</taxon>
        <taxon>Bacillati</taxon>
        <taxon>Actinomycetota</taxon>
        <taxon>Actinomycetes</taxon>
        <taxon>Micrococcales</taxon>
        <taxon>Micrococcaceae</taxon>
        <taxon>Paeniglutamicibacter</taxon>
    </lineage>
</organism>
<dbReference type="PANTHER" id="PTHR43745">
    <property type="entry name" value="NITROREDUCTASE MJ1384-RELATED"/>
    <property type="match status" value="1"/>
</dbReference>
<dbReference type="SUPFAM" id="SSF55469">
    <property type="entry name" value="FMN-dependent nitroreductase-like"/>
    <property type="match status" value="1"/>
</dbReference>
<name>A0A5B0E8M5_9MICC</name>
<dbReference type="InterPro" id="IPR000415">
    <property type="entry name" value="Nitroreductase-like"/>
</dbReference>
<dbReference type="InterPro" id="IPR052544">
    <property type="entry name" value="Bacteriocin_Proc_Enz"/>
</dbReference>
<dbReference type="GO" id="GO:0016491">
    <property type="term" value="F:oxidoreductase activity"/>
    <property type="evidence" value="ECO:0007669"/>
    <property type="project" value="InterPro"/>
</dbReference>
<sequence length="555" mass="58613">MLPGANWPRNCLPSNRSWRTAMGNNVLQAEAMGIATLSDPQFKLPLRPAMAPGLVVLPTDHGLLVEGGPARQLFGGDAGGDLRSVWSALDGSRGIDDVALSTNLEERRVHSITSLLYASGLLEDASDVPEVTGFDEQAMLFMRRSIDSSRVNISGAHAANRLQRATVCLVANDDHGDLADALHQTLSLVGFGSLKRCDAALPTDATYVIVLGSGGLAEAAADNAARLGIPVLPAQLVGECVYYGPQVHPDYSLSYQDLTQQIAAENLDGPRSESEAIAAELIAGEVLTLISRVGHSMAQQALVRLNLTSMKQDRLVAVESTKDGMPLAYAFEASTVFAPRELSSPRDHQVHYKSSNLALTMDSMTWPSAPTLPFNLSPSSTGKLEAAALSQIIRYAAGNRHGGEPVNGKVQRWAPTGGNLGSVQVYLIVRNVPGLETGGYGFERGDDSLAILPWVSSYQSLAGLDLGCAVSVVLTGALSRVASKYSAFAWRIIHLDAGVASAHLDAAASDLGFTATAAPIWDDTGISNMLGINLDHEPITSVINISATKSQGAEQ</sequence>
<evidence type="ECO:0000313" key="1">
    <source>
        <dbReference type="EMBL" id="KAA0974201.1"/>
    </source>
</evidence>